<gene>
    <name evidence="1" type="ORF">BP00DRAFT_425542</name>
</gene>
<proteinExistence type="predicted"/>
<sequence length="55" mass="5464">MIAAKARKELFDVCVADTRSPFSATSVAVAMSCCTSTGSDVGAQISSLSCSAGSS</sequence>
<name>A0A2V5J9G7_9EURO</name>
<dbReference type="AlphaFoldDB" id="A0A2V5J9G7"/>
<dbReference type="Proteomes" id="UP000248817">
    <property type="component" value="Unassembled WGS sequence"/>
</dbReference>
<dbReference type="EMBL" id="KZ825502">
    <property type="protein sequence ID" value="PYI31486.1"/>
    <property type="molecule type" value="Genomic_DNA"/>
</dbReference>
<keyword evidence="2" id="KW-1185">Reference proteome</keyword>
<organism evidence="1 2">
    <name type="scientific">Aspergillus indologenus CBS 114.80</name>
    <dbReference type="NCBI Taxonomy" id="1450541"/>
    <lineage>
        <taxon>Eukaryota</taxon>
        <taxon>Fungi</taxon>
        <taxon>Dikarya</taxon>
        <taxon>Ascomycota</taxon>
        <taxon>Pezizomycotina</taxon>
        <taxon>Eurotiomycetes</taxon>
        <taxon>Eurotiomycetidae</taxon>
        <taxon>Eurotiales</taxon>
        <taxon>Aspergillaceae</taxon>
        <taxon>Aspergillus</taxon>
        <taxon>Aspergillus subgen. Circumdati</taxon>
    </lineage>
</organism>
<feature type="non-terminal residue" evidence="1">
    <location>
        <position position="55"/>
    </location>
</feature>
<accession>A0A2V5J9G7</accession>
<protein>
    <submittedName>
        <fullName evidence="1">Uncharacterized protein</fullName>
    </submittedName>
</protein>
<reference evidence="1 2" key="1">
    <citation type="submission" date="2018-02" db="EMBL/GenBank/DDBJ databases">
        <title>The genomes of Aspergillus section Nigri reveals drivers in fungal speciation.</title>
        <authorList>
            <consortium name="DOE Joint Genome Institute"/>
            <person name="Vesth T.C."/>
            <person name="Nybo J."/>
            <person name="Theobald S."/>
            <person name="Brandl J."/>
            <person name="Frisvad J.C."/>
            <person name="Nielsen K.F."/>
            <person name="Lyhne E.K."/>
            <person name="Kogle M.E."/>
            <person name="Kuo A."/>
            <person name="Riley R."/>
            <person name="Clum A."/>
            <person name="Nolan M."/>
            <person name="Lipzen A."/>
            <person name="Salamov A."/>
            <person name="Henrissat B."/>
            <person name="Wiebenga A."/>
            <person name="De vries R.P."/>
            <person name="Grigoriev I.V."/>
            <person name="Mortensen U.H."/>
            <person name="Andersen M.R."/>
            <person name="Baker S.E."/>
        </authorList>
    </citation>
    <scope>NUCLEOTIDE SEQUENCE [LARGE SCALE GENOMIC DNA]</scope>
    <source>
        <strain evidence="1 2">CBS 114.80</strain>
    </source>
</reference>
<evidence type="ECO:0000313" key="2">
    <source>
        <dbReference type="Proteomes" id="UP000248817"/>
    </source>
</evidence>
<dbReference type="PROSITE" id="PS51257">
    <property type="entry name" value="PROKAR_LIPOPROTEIN"/>
    <property type="match status" value="1"/>
</dbReference>
<evidence type="ECO:0000313" key="1">
    <source>
        <dbReference type="EMBL" id="PYI31486.1"/>
    </source>
</evidence>